<accession>A0A1F6GAM2</accession>
<dbReference type="GO" id="GO:0042853">
    <property type="term" value="P:L-alanine catabolic process"/>
    <property type="evidence" value="ECO:0007669"/>
    <property type="project" value="InterPro"/>
</dbReference>
<protein>
    <recommendedName>
        <fullName evidence="2">alanine dehydrogenase</fullName>
        <ecNumber evidence="2">1.4.1.1</ecNumber>
    </recommendedName>
</protein>
<dbReference type="SUPFAM" id="SSF51735">
    <property type="entry name" value="NAD(P)-binding Rossmann-fold domains"/>
    <property type="match status" value="1"/>
</dbReference>
<gene>
    <name evidence="6" type="ORF">A2527_08270</name>
</gene>
<dbReference type="Pfam" id="PF05222">
    <property type="entry name" value="AlaDh_PNT_N"/>
    <property type="match status" value="1"/>
</dbReference>
<dbReference type="SMART" id="SM01002">
    <property type="entry name" value="AlaDh_PNT_C"/>
    <property type="match status" value="1"/>
</dbReference>
<name>A0A1F6GAM2_9PROT</name>
<dbReference type="AlphaFoldDB" id="A0A1F6GAM2"/>
<evidence type="ECO:0000256" key="3">
    <source>
        <dbReference type="ARBA" id="ARBA00023002"/>
    </source>
</evidence>
<dbReference type="CDD" id="cd05305">
    <property type="entry name" value="L-AlaDH"/>
    <property type="match status" value="1"/>
</dbReference>
<feature type="domain" description="Alanine dehydrogenase/pyridine nucleotide transhydrogenase NAD(H)-binding" evidence="4">
    <location>
        <begin position="148"/>
        <end position="295"/>
    </location>
</feature>
<evidence type="ECO:0000259" key="4">
    <source>
        <dbReference type="SMART" id="SM01002"/>
    </source>
</evidence>
<dbReference type="InterPro" id="IPR008141">
    <property type="entry name" value="Ala_DH"/>
</dbReference>
<dbReference type="Pfam" id="PF01262">
    <property type="entry name" value="AlaDh_PNT_C"/>
    <property type="match status" value="1"/>
</dbReference>
<evidence type="ECO:0000256" key="2">
    <source>
        <dbReference type="ARBA" id="ARBA00012897"/>
    </source>
</evidence>
<reference evidence="6 7" key="1">
    <citation type="journal article" date="2016" name="Nat. Commun.">
        <title>Thousands of microbial genomes shed light on interconnected biogeochemical processes in an aquifer system.</title>
        <authorList>
            <person name="Anantharaman K."/>
            <person name="Brown C.T."/>
            <person name="Hug L.A."/>
            <person name="Sharon I."/>
            <person name="Castelle C.J."/>
            <person name="Probst A.J."/>
            <person name="Thomas B.C."/>
            <person name="Singh A."/>
            <person name="Wilkins M.J."/>
            <person name="Karaoz U."/>
            <person name="Brodie E.L."/>
            <person name="Williams K.H."/>
            <person name="Hubbard S.S."/>
            <person name="Banfield J.F."/>
        </authorList>
    </citation>
    <scope>NUCLEOTIDE SEQUENCE [LARGE SCALE GENOMIC DNA]</scope>
</reference>
<dbReference type="GO" id="GO:0005886">
    <property type="term" value="C:plasma membrane"/>
    <property type="evidence" value="ECO:0007669"/>
    <property type="project" value="TreeGrafter"/>
</dbReference>
<dbReference type="GO" id="GO:0000286">
    <property type="term" value="F:alanine dehydrogenase activity"/>
    <property type="evidence" value="ECO:0007669"/>
    <property type="project" value="UniProtKB-EC"/>
</dbReference>
<dbReference type="InterPro" id="IPR036291">
    <property type="entry name" value="NAD(P)-bd_dom_sf"/>
</dbReference>
<dbReference type="SUPFAM" id="SSF52283">
    <property type="entry name" value="Formate/glycerate dehydrogenase catalytic domain-like"/>
    <property type="match status" value="1"/>
</dbReference>
<comment type="similarity">
    <text evidence="1">Belongs to the AlaDH/PNT family.</text>
</comment>
<evidence type="ECO:0000259" key="5">
    <source>
        <dbReference type="SMART" id="SM01003"/>
    </source>
</evidence>
<dbReference type="SMART" id="SM01003">
    <property type="entry name" value="AlaDh_PNT_N"/>
    <property type="match status" value="1"/>
</dbReference>
<evidence type="ECO:0000313" key="6">
    <source>
        <dbReference type="EMBL" id="OGG95157.1"/>
    </source>
</evidence>
<feature type="domain" description="Alanine dehydrogenase/pyridine nucleotide transhydrogenase N-terminal" evidence="5">
    <location>
        <begin position="4"/>
        <end position="136"/>
    </location>
</feature>
<dbReference type="Gene3D" id="3.40.50.720">
    <property type="entry name" value="NAD(P)-binding Rossmann-like Domain"/>
    <property type="match status" value="2"/>
</dbReference>
<proteinExistence type="inferred from homology"/>
<dbReference type="InterPro" id="IPR007886">
    <property type="entry name" value="AlaDH/PNT_N"/>
</dbReference>
<comment type="caution">
    <text evidence="6">The sequence shown here is derived from an EMBL/GenBank/DDBJ whole genome shotgun (WGS) entry which is preliminary data.</text>
</comment>
<dbReference type="STRING" id="1817772.A2527_08270"/>
<sequence length="346" mass="36511">MKIGIPKEIKTAERRVALTPKACEALVQAGAEVYLETLAGDEAGFADWAYQAVGVGLVKDATALYQEAQLVVKVKEPQPSEWADLRPDQQLFCYLHLGGDPKLCQALKNIGLKAYGFETVGQGGETPLLAPMSAIAGRLSVQLGARFLHRVKGGRGTLLGGVNGHPAGQVCVLGGGVAGREAATIALGQGAKVTLLDLNADRLSQLKKELPNLQVALNQGNILEELLPNTDLLIGAVYLKGKKAPLVVSKALLGLLPKGAVAVDIAIDQGGCFWNPRPCTHEDPFYIERGILRSAITNLPAAVPQTASEMLSAAILPYVKALALGWELPGLKEGLNLEAGNLKIEL</sequence>
<evidence type="ECO:0000313" key="7">
    <source>
        <dbReference type="Proteomes" id="UP000178449"/>
    </source>
</evidence>
<dbReference type="PANTHER" id="PTHR42795:SF1">
    <property type="entry name" value="ALANINE DEHYDROGENASE"/>
    <property type="match status" value="1"/>
</dbReference>
<dbReference type="Proteomes" id="UP000178449">
    <property type="component" value="Unassembled WGS sequence"/>
</dbReference>
<dbReference type="EC" id="1.4.1.1" evidence="2"/>
<dbReference type="PANTHER" id="PTHR42795">
    <property type="entry name" value="ALANINE DEHYDROGENASE"/>
    <property type="match status" value="1"/>
</dbReference>
<dbReference type="InterPro" id="IPR007698">
    <property type="entry name" value="AlaDH/PNT_NAD(H)-bd"/>
</dbReference>
<keyword evidence="3" id="KW-0560">Oxidoreductase</keyword>
<dbReference type="EMBL" id="MFNE01000026">
    <property type="protein sequence ID" value="OGG95157.1"/>
    <property type="molecule type" value="Genomic_DNA"/>
</dbReference>
<organism evidence="6 7">
    <name type="scientific">Candidatus Lambdaproteobacteria bacterium RIFOXYD2_FULL_50_16</name>
    <dbReference type="NCBI Taxonomy" id="1817772"/>
    <lineage>
        <taxon>Bacteria</taxon>
        <taxon>Pseudomonadati</taxon>
        <taxon>Pseudomonadota</taxon>
        <taxon>Candidatus Lambdaproteobacteria</taxon>
    </lineage>
</organism>
<evidence type="ECO:0000256" key="1">
    <source>
        <dbReference type="ARBA" id="ARBA00005689"/>
    </source>
</evidence>